<name>A0ABP5M569_9ACTN</name>
<dbReference type="RefSeq" id="WP_344278022.1">
    <property type="nucleotide sequence ID" value="NZ_BAAAMR010000088.1"/>
</dbReference>
<evidence type="ECO:0000313" key="2">
    <source>
        <dbReference type="EMBL" id="GAA2159894.1"/>
    </source>
</evidence>
<reference evidence="3" key="1">
    <citation type="journal article" date="2019" name="Int. J. Syst. Evol. Microbiol.">
        <title>The Global Catalogue of Microorganisms (GCM) 10K type strain sequencing project: providing services to taxonomists for standard genome sequencing and annotation.</title>
        <authorList>
            <consortium name="The Broad Institute Genomics Platform"/>
            <consortium name="The Broad Institute Genome Sequencing Center for Infectious Disease"/>
            <person name="Wu L."/>
            <person name="Ma J."/>
        </authorList>
    </citation>
    <scope>NUCLEOTIDE SEQUENCE [LARGE SCALE GENOMIC DNA]</scope>
    <source>
        <strain evidence="3">JCM 13850</strain>
    </source>
</reference>
<organism evidence="2 3">
    <name type="scientific">Actinomadura napierensis</name>
    <dbReference type="NCBI Taxonomy" id="267854"/>
    <lineage>
        <taxon>Bacteria</taxon>
        <taxon>Bacillati</taxon>
        <taxon>Actinomycetota</taxon>
        <taxon>Actinomycetes</taxon>
        <taxon>Streptosporangiales</taxon>
        <taxon>Thermomonosporaceae</taxon>
        <taxon>Actinomadura</taxon>
    </lineage>
</organism>
<comment type="caution">
    <text evidence="2">The sequence shown here is derived from an EMBL/GenBank/DDBJ whole genome shotgun (WGS) entry which is preliminary data.</text>
</comment>
<proteinExistence type="predicted"/>
<sequence>MSHAYPPADQWPVLQPPDCPTCQTPTEVVFIGPADRLDGGQANVWHCHPCRTDWAIPITRWPIADGPDCPYCLTEGTCWAALDPDRQGDLWTCHNGHEFVLTPDGTVITPDNEDLTDWAPVWPPSKRNPHDGRGPQDGGAA</sequence>
<dbReference type="EMBL" id="BAAAMR010000088">
    <property type="protein sequence ID" value="GAA2159894.1"/>
    <property type="molecule type" value="Genomic_DNA"/>
</dbReference>
<keyword evidence="3" id="KW-1185">Reference proteome</keyword>
<gene>
    <name evidence="2" type="ORF">GCM10009727_72260</name>
</gene>
<evidence type="ECO:0000256" key="1">
    <source>
        <dbReference type="SAM" id="MobiDB-lite"/>
    </source>
</evidence>
<dbReference type="Proteomes" id="UP001501020">
    <property type="component" value="Unassembled WGS sequence"/>
</dbReference>
<protein>
    <submittedName>
        <fullName evidence="2">Uncharacterized protein</fullName>
    </submittedName>
</protein>
<accession>A0ABP5M569</accession>
<evidence type="ECO:0000313" key="3">
    <source>
        <dbReference type="Proteomes" id="UP001501020"/>
    </source>
</evidence>
<feature type="region of interest" description="Disordered" evidence="1">
    <location>
        <begin position="118"/>
        <end position="141"/>
    </location>
</feature>